<dbReference type="Proteomes" id="UP001596472">
    <property type="component" value="Unassembled WGS sequence"/>
</dbReference>
<dbReference type="InterPro" id="IPR016064">
    <property type="entry name" value="NAD/diacylglycerol_kinase_sf"/>
</dbReference>
<dbReference type="SMART" id="SM00046">
    <property type="entry name" value="DAGKc"/>
    <property type="match status" value="1"/>
</dbReference>
<dbReference type="Gene3D" id="2.60.200.40">
    <property type="match status" value="1"/>
</dbReference>
<organism evidence="2 3">
    <name type="scientific">Haloferula chungangensis</name>
    <dbReference type="NCBI Taxonomy" id="1048331"/>
    <lineage>
        <taxon>Bacteria</taxon>
        <taxon>Pseudomonadati</taxon>
        <taxon>Verrucomicrobiota</taxon>
        <taxon>Verrucomicrobiia</taxon>
        <taxon>Verrucomicrobiales</taxon>
        <taxon>Verrucomicrobiaceae</taxon>
        <taxon>Haloferula</taxon>
    </lineage>
</organism>
<proteinExistence type="predicted"/>
<gene>
    <name evidence="2" type="ORF">ACFQY0_13865</name>
</gene>
<dbReference type="EC" id="2.7.1.-" evidence="2"/>
<dbReference type="InterPro" id="IPR017438">
    <property type="entry name" value="ATP-NAD_kinase_N"/>
</dbReference>
<accession>A0ABW2LA04</accession>
<dbReference type="Pfam" id="PF00781">
    <property type="entry name" value="DAGK_cat"/>
    <property type="match status" value="1"/>
</dbReference>
<evidence type="ECO:0000313" key="3">
    <source>
        <dbReference type="Proteomes" id="UP001596472"/>
    </source>
</evidence>
<dbReference type="Gene3D" id="3.40.50.10330">
    <property type="entry name" value="Probable inorganic polyphosphate/atp-NAD kinase, domain 1"/>
    <property type="match status" value="1"/>
</dbReference>
<dbReference type="InterPro" id="IPR001206">
    <property type="entry name" value="Diacylglycerol_kinase_cat_dom"/>
</dbReference>
<keyword evidence="2" id="KW-0418">Kinase</keyword>
<dbReference type="GO" id="GO:0016301">
    <property type="term" value="F:kinase activity"/>
    <property type="evidence" value="ECO:0007669"/>
    <property type="project" value="UniProtKB-KW"/>
</dbReference>
<comment type="caution">
    <text evidence="2">The sequence shown here is derived from an EMBL/GenBank/DDBJ whole genome shotgun (WGS) entry which is preliminary data.</text>
</comment>
<evidence type="ECO:0000259" key="1">
    <source>
        <dbReference type="PROSITE" id="PS50146"/>
    </source>
</evidence>
<feature type="domain" description="DAGKc" evidence="1">
    <location>
        <begin position="6"/>
        <end position="138"/>
    </location>
</feature>
<keyword evidence="2" id="KW-0808">Transferase</keyword>
<reference evidence="3" key="1">
    <citation type="journal article" date="2019" name="Int. J. Syst. Evol. Microbiol.">
        <title>The Global Catalogue of Microorganisms (GCM) 10K type strain sequencing project: providing services to taxonomists for standard genome sequencing and annotation.</title>
        <authorList>
            <consortium name="The Broad Institute Genomics Platform"/>
            <consortium name="The Broad Institute Genome Sequencing Center for Infectious Disease"/>
            <person name="Wu L."/>
            <person name="Ma J."/>
        </authorList>
    </citation>
    <scope>NUCLEOTIDE SEQUENCE [LARGE SCALE GENOMIC DNA]</scope>
    <source>
        <strain evidence="3">CGMCC 4.1467</strain>
    </source>
</reference>
<dbReference type="SUPFAM" id="SSF111331">
    <property type="entry name" value="NAD kinase/diacylglycerol kinase-like"/>
    <property type="match status" value="1"/>
</dbReference>
<dbReference type="RefSeq" id="WP_379713419.1">
    <property type="nucleotide sequence ID" value="NZ_JBHTBS010000007.1"/>
</dbReference>
<keyword evidence="3" id="KW-1185">Reference proteome</keyword>
<protein>
    <submittedName>
        <fullName evidence="2">Diacylglycerol/lipid kinase family protein</fullName>
        <ecNumber evidence="2">2.7.1.-</ecNumber>
    </submittedName>
</protein>
<sequence length="311" mass="34218">MTDSPSKQRIFAVILNRESGTLREQWHEGLPDELVAAFAEGGAIAKVRPAAPPDLDEALDEAIKSKPDAVIIGGGDGTVSNAARKLAGTEMPLGILPFGTFNLAARDLELPLDPMEAARVLASAVVRKIDMLEVADQACLCTSLIGFYPALAKREEEYHGTAWWKKSMRLAQQTFQVWNRTPPLELTIEMEEGTSLRRKTRFAAFVPGEYDDIFSVIPKRTGLNEGRMTLYLSHHRSLFSLSRGVLAYLLGQLKVEKDIERVSTMGVTLGARRRRELCVMIDGEILNLPLPLDIRVKPAALAVLKPQGGES</sequence>
<dbReference type="PROSITE" id="PS50146">
    <property type="entry name" value="DAGK"/>
    <property type="match status" value="1"/>
</dbReference>
<evidence type="ECO:0000313" key="2">
    <source>
        <dbReference type="EMBL" id="MFC7338276.1"/>
    </source>
</evidence>
<name>A0ABW2LA04_9BACT</name>
<dbReference type="EMBL" id="JBHTBS010000007">
    <property type="protein sequence ID" value="MFC7338276.1"/>
    <property type="molecule type" value="Genomic_DNA"/>
</dbReference>